<accession>A0A381YQK2</accession>
<gene>
    <name evidence="2" type="ORF">METZ01_LOCUS131785</name>
</gene>
<proteinExistence type="predicted"/>
<dbReference type="AlphaFoldDB" id="A0A381YQK2"/>
<evidence type="ECO:0000256" key="1">
    <source>
        <dbReference type="SAM" id="MobiDB-lite"/>
    </source>
</evidence>
<evidence type="ECO:0000313" key="2">
    <source>
        <dbReference type="EMBL" id="SVA78931.1"/>
    </source>
</evidence>
<name>A0A381YQK2_9ZZZZ</name>
<dbReference type="EMBL" id="UINC01018730">
    <property type="protein sequence ID" value="SVA78931.1"/>
    <property type="molecule type" value="Genomic_DNA"/>
</dbReference>
<feature type="region of interest" description="Disordered" evidence="1">
    <location>
        <begin position="40"/>
        <end position="64"/>
    </location>
</feature>
<organism evidence="2">
    <name type="scientific">marine metagenome</name>
    <dbReference type="NCBI Taxonomy" id="408172"/>
    <lineage>
        <taxon>unclassified sequences</taxon>
        <taxon>metagenomes</taxon>
        <taxon>ecological metagenomes</taxon>
    </lineage>
</organism>
<sequence length="64" mass="7096">MLPKINVGRGAGAKNLEHPLRLRSHTRIGPYGHCGLKISLEQPRQTDPSQSRRDLPKKVAACLQ</sequence>
<reference evidence="2" key="1">
    <citation type="submission" date="2018-05" db="EMBL/GenBank/DDBJ databases">
        <authorList>
            <person name="Lanie J.A."/>
            <person name="Ng W.-L."/>
            <person name="Kazmierczak K.M."/>
            <person name="Andrzejewski T.M."/>
            <person name="Davidsen T.M."/>
            <person name="Wayne K.J."/>
            <person name="Tettelin H."/>
            <person name="Glass J.I."/>
            <person name="Rusch D."/>
            <person name="Podicherti R."/>
            <person name="Tsui H.-C.T."/>
            <person name="Winkler M.E."/>
        </authorList>
    </citation>
    <scope>NUCLEOTIDE SEQUENCE</scope>
</reference>
<protein>
    <submittedName>
        <fullName evidence="2">Uncharacterized protein</fullName>
    </submittedName>
</protein>